<proteinExistence type="predicted"/>
<organism evidence="1">
    <name type="scientific">Brassica oleracea</name>
    <name type="common">Wild cabbage</name>
    <dbReference type="NCBI Taxonomy" id="3712"/>
    <lineage>
        <taxon>Eukaryota</taxon>
        <taxon>Viridiplantae</taxon>
        <taxon>Streptophyta</taxon>
        <taxon>Embryophyta</taxon>
        <taxon>Tracheophyta</taxon>
        <taxon>Spermatophyta</taxon>
        <taxon>Magnoliopsida</taxon>
        <taxon>eudicotyledons</taxon>
        <taxon>Gunneridae</taxon>
        <taxon>Pentapetalae</taxon>
        <taxon>rosids</taxon>
        <taxon>malvids</taxon>
        <taxon>Brassicales</taxon>
        <taxon>Brassicaceae</taxon>
        <taxon>Brassiceae</taxon>
        <taxon>Brassica</taxon>
    </lineage>
</organism>
<evidence type="ECO:0000313" key="1">
    <source>
        <dbReference type="EMBL" id="VDD61096.1"/>
    </source>
</evidence>
<sequence length="82" mass="9089">MVFLSEWLAPISCFHRLLPGSRGQPSTSTSLVERAMLSFTVRSPASRSSVLLLCFISRSKAPGRLRYVTLLSPPHLLCRTAE</sequence>
<name>A0A3P6GMN5_BRAOL</name>
<protein>
    <submittedName>
        <fullName evidence="1">Uncharacterized protein</fullName>
    </submittedName>
</protein>
<accession>A0A3P6GMN5</accession>
<dbReference type="AlphaFoldDB" id="A0A3P6GMN5"/>
<dbReference type="EMBL" id="LR031880">
    <property type="protein sequence ID" value="VDD61096.1"/>
    <property type="molecule type" value="Genomic_DNA"/>
</dbReference>
<gene>
    <name evidence="1" type="ORF">BOLC6T36549H</name>
</gene>
<reference evidence="1" key="1">
    <citation type="submission" date="2018-11" db="EMBL/GenBank/DDBJ databases">
        <authorList>
            <consortium name="Genoscope - CEA"/>
            <person name="William W."/>
        </authorList>
    </citation>
    <scope>NUCLEOTIDE SEQUENCE</scope>
</reference>